<dbReference type="PANTHER" id="PTHR30250">
    <property type="entry name" value="PST FAMILY PREDICTED COLANIC ACID TRANSPORTER"/>
    <property type="match status" value="1"/>
</dbReference>
<feature type="transmembrane region" description="Helical" evidence="7">
    <location>
        <begin position="370"/>
        <end position="393"/>
    </location>
</feature>
<comment type="subcellular location">
    <subcellularLocation>
        <location evidence="1">Cell membrane</location>
        <topology evidence="1">Multi-pass membrane protein</topology>
    </subcellularLocation>
</comment>
<feature type="transmembrane region" description="Helical" evidence="7">
    <location>
        <begin position="280"/>
        <end position="304"/>
    </location>
</feature>
<dbReference type="CDD" id="cd13127">
    <property type="entry name" value="MATE_tuaB_like"/>
    <property type="match status" value="1"/>
</dbReference>
<accession>A0A975HFQ6</accession>
<dbReference type="AlphaFoldDB" id="A0A975HFQ6"/>
<dbReference type="InterPro" id="IPR050833">
    <property type="entry name" value="Poly_Biosynth_Transport"/>
</dbReference>
<dbReference type="Proteomes" id="UP000664914">
    <property type="component" value="Chromosome"/>
</dbReference>
<feature type="transmembrane region" description="Helical" evidence="7">
    <location>
        <begin position="127"/>
        <end position="149"/>
    </location>
</feature>
<evidence type="ECO:0000313" key="8">
    <source>
        <dbReference type="EMBL" id="QTH23652.1"/>
    </source>
</evidence>
<evidence type="ECO:0000256" key="2">
    <source>
        <dbReference type="ARBA" id="ARBA00007430"/>
    </source>
</evidence>
<feature type="transmembrane region" description="Helical" evidence="7">
    <location>
        <begin position="97"/>
        <end position="120"/>
    </location>
</feature>
<sequence>MFAMVMPLAAFVMMVQDIGLSQAVVASPHLTPAQTSAMFWINAALSLSLALLFAIAAPLIAAFFGEPRLVAPALALAGSVLVSGLATQHFAHLTKTLRFGTIAVIDIASTLLGFAAAVAIAWFAPGIWALVASVLVGMGVGLVGAWATACWLPGRPARFAEVRELLRLGAGLSTFTLSNFFARNLDNVMIGRWAGAVQLGFYDRAYKLLLFPLQQINNPIGRVMVPVLSRLVDEPHRYRHAYRRTIRLMLMVTLPGVAFMLVFAAPLIDALMGPRWRPAAAIFTWLAVAALHQPMSATFGWLFISQRRGGEFGRWGLFNMVTSVLAFAIGLPWGAIGVAAAYALSDVLIRMPVLWWWVGRSGPVRHRDLLSIVWPFAIALAGTLAGLAGLRLWGGATGLAGLVLAAGFAFGSFAVLLAFTAPGRETLAEAAALVGSRLGRFGSPGQRDRGSGRPAIESR</sequence>
<keyword evidence="5 7" id="KW-1133">Transmembrane helix</keyword>
<evidence type="ECO:0000256" key="7">
    <source>
        <dbReference type="SAM" id="Phobius"/>
    </source>
</evidence>
<dbReference type="Pfam" id="PF13440">
    <property type="entry name" value="Polysacc_synt_3"/>
    <property type="match status" value="1"/>
</dbReference>
<reference evidence="8" key="1">
    <citation type="submission" date="2020-07" db="EMBL/GenBank/DDBJ databases">
        <authorList>
            <person name="Camacho E."/>
        </authorList>
    </citation>
    <scope>NUCLEOTIDE SEQUENCE</scope>
    <source>
        <strain evidence="8">MPO218</strain>
    </source>
</reference>
<dbReference type="EMBL" id="CP059319">
    <property type="protein sequence ID" value="QTH23652.1"/>
    <property type="molecule type" value="Genomic_DNA"/>
</dbReference>
<dbReference type="GO" id="GO:0005886">
    <property type="term" value="C:plasma membrane"/>
    <property type="evidence" value="ECO:0007669"/>
    <property type="project" value="UniProtKB-SubCell"/>
</dbReference>
<evidence type="ECO:0000313" key="9">
    <source>
        <dbReference type="Proteomes" id="UP000664914"/>
    </source>
</evidence>
<protein>
    <submittedName>
        <fullName evidence="8">Lipopolysaccharide biosynthesis protein</fullName>
    </submittedName>
</protein>
<evidence type="ECO:0000256" key="1">
    <source>
        <dbReference type="ARBA" id="ARBA00004651"/>
    </source>
</evidence>
<comment type="similarity">
    <text evidence="2">Belongs to the polysaccharide synthase family.</text>
</comment>
<dbReference type="PANTHER" id="PTHR30250:SF10">
    <property type="entry name" value="LIPOPOLYSACCHARIDE BIOSYNTHESIS PROTEIN WZXC"/>
    <property type="match status" value="1"/>
</dbReference>
<feature type="transmembrane region" description="Helical" evidence="7">
    <location>
        <begin position="69"/>
        <end position="91"/>
    </location>
</feature>
<evidence type="ECO:0000256" key="4">
    <source>
        <dbReference type="ARBA" id="ARBA00022692"/>
    </source>
</evidence>
<keyword evidence="4 7" id="KW-0812">Transmembrane</keyword>
<feature type="transmembrane region" description="Helical" evidence="7">
    <location>
        <begin position="399"/>
        <end position="419"/>
    </location>
</feature>
<feature type="transmembrane region" description="Helical" evidence="7">
    <location>
        <begin position="248"/>
        <end position="268"/>
    </location>
</feature>
<organism evidence="8 9">
    <name type="scientific">Rhizorhabdus wittichii</name>
    <dbReference type="NCBI Taxonomy" id="160791"/>
    <lineage>
        <taxon>Bacteria</taxon>
        <taxon>Pseudomonadati</taxon>
        <taxon>Pseudomonadota</taxon>
        <taxon>Alphaproteobacteria</taxon>
        <taxon>Sphingomonadales</taxon>
        <taxon>Sphingomonadaceae</taxon>
        <taxon>Rhizorhabdus</taxon>
    </lineage>
</organism>
<evidence type="ECO:0000256" key="3">
    <source>
        <dbReference type="ARBA" id="ARBA00022475"/>
    </source>
</evidence>
<name>A0A975HFQ6_9SPHN</name>
<keyword evidence="3" id="KW-1003">Cell membrane</keyword>
<evidence type="ECO:0000256" key="6">
    <source>
        <dbReference type="ARBA" id="ARBA00023136"/>
    </source>
</evidence>
<keyword evidence="6 7" id="KW-0472">Membrane</keyword>
<reference evidence="8" key="2">
    <citation type="submission" date="2021-04" db="EMBL/GenBank/DDBJ databases">
        <title>Isolation and genomic analysis of the ibuprofen-degrading bacterium Sphingomonas strain MPO218.</title>
        <authorList>
            <person name="Aulestia M."/>
            <person name="Flores A."/>
            <person name="Mangas E.L."/>
            <person name="Perez-Pulido A.J."/>
            <person name="Santero E."/>
            <person name="Camacho E.M."/>
        </authorList>
    </citation>
    <scope>NUCLEOTIDE SEQUENCE</scope>
    <source>
        <strain evidence="8">MPO218</strain>
    </source>
</reference>
<evidence type="ECO:0000256" key="5">
    <source>
        <dbReference type="ARBA" id="ARBA00022989"/>
    </source>
</evidence>
<feature type="transmembrane region" description="Helical" evidence="7">
    <location>
        <begin position="39"/>
        <end position="62"/>
    </location>
</feature>
<feature type="transmembrane region" description="Helical" evidence="7">
    <location>
        <begin position="316"/>
        <end position="333"/>
    </location>
</feature>
<proteinExistence type="inferred from homology"/>
<gene>
    <name evidence="8" type="ORF">HRJ34_09195</name>
</gene>